<protein>
    <submittedName>
        <fullName evidence="1">Uncharacterized protein</fullName>
    </submittedName>
</protein>
<dbReference type="Proteomes" id="UP000010077">
    <property type="component" value="Chromosome"/>
</dbReference>
<evidence type="ECO:0000313" key="2">
    <source>
        <dbReference type="Proteomes" id="UP000010077"/>
    </source>
</evidence>
<dbReference type="KEGG" id="thal:A1OE_480"/>
<keyword evidence="2" id="KW-1185">Reference proteome</keyword>
<proteinExistence type="predicted"/>
<accession>K7Z3U6</accession>
<dbReference type="AlphaFoldDB" id="K7Z3U6"/>
<reference evidence="1 2" key="1">
    <citation type="journal article" date="2012" name="Proc. Natl. Acad. Sci. U.S.A.">
        <title>Genome streamlining and chemical defense in a coral reef symbiosis.</title>
        <authorList>
            <person name="Kwan J.C."/>
            <person name="Donia M.S."/>
            <person name="Han A.W."/>
            <person name="Hirose E."/>
            <person name="Haygood M.G."/>
            <person name="Schmidt E.W."/>
        </authorList>
    </citation>
    <scope>NUCLEOTIDE SEQUENCE [LARGE SCALE GENOMIC DNA]</scope>
    <source>
        <strain evidence="1 2">L2</strain>
    </source>
</reference>
<dbReference type="EMBL" id="CP003539">
    <property type="protein sequence ID" value="AFX98673.1"/>
    <property type="molecule type" value="Genomic_DNA"/>
</dbReference>
<sequence length="39" mass="4982">MIHFTFYRLNRLLKILYYFFSKIIKLSRKFPHKSFLFHS</sequence>
<evidence type="ECO:0000313" key="1">
    <source>
        <dbReference type="EMBL" id="AFX98673.1"/>
    </source>
</evidence>
<gene>
    <name evidence="1" type="ORF">A1OE_480</name>
</gene>
<organism evidence="1 2">
    <name type="scientific">Candidatus Endolissoclinum faulkneri L2</name>
    <dbReference type="NCBI Taxonomy" id="1193729"/>
    <lineage>
        <taxon>Bacteria</taxon>
        <taxon>Pseudomonadati</taxon>
        <taxon>Pseudomonadota</taxon>
        <taxon>Alphaproteobacteria</taxon>
        <taxon>Rhodospirillales</taxon>
        <taxon>Rhodospirillaceae</taxon>
        <taxon>Candidatus Endolissoclinum</taxon>
    </lineage>
</organism>
<dbReference type="HOGENOM" id="CLU_3306446_0_0_5"/>
<name>K7Z3U6_9PROT</name>